<keyword evidence="1" id="KW-1133">Transmembrane helix</keyword>
<sequence>MKSAKVIFGILIGIAGGTLLGLLFAPDKGSTTRKRILDKGEDYAEGLKNKLEGVLDAVADKYDTTWQNAQVGINDGKEKMKAIKEDLKA</sequence>
<evidence type="ECO:0000313" key="3">
    <source>
        <dbReference type="Proteomes" id="UP001302949"/>
    </source>
</evidence>
<accession>A0ABU5Q958</accession>
<dbReference type="RefSeq" id="WP_323296278.1">
    <property type="nucleotide sequence ID" value="NZ_JAYFUM010000008.1"/>
</dbReference>
<dbReference type="Pfam" id="PF12732">
    <property type="entry name" value="YtxH"/>
    <property type="match status" value="1"/>
</dbReference>
<proteinExistence type="predicted"/>
<keyword evidence="3" id="KW-1185">Reference proteome</keyword>
<reference evidence="2 3" key="1">
    <citation type="submission" date="2023-12" db="EMBL/GenBank/DDBJ databases">
        <title>Novel species of the genus Arcicella isolated from rivers.</title>
        <authorList>
            <person name="Lu H."/>
        </authorList>
    </citation>
    <scope>NUCLEOTIDE SEQUENCE [LARGE SCALE GENOMIC DNA]</scope>
    <source>
        <strain evidence="2 3">KCTC 23307</strain>
    </source>
</reference>
<dbReference type="EMBL" id="JAYFUM010000008">
    <property type="protein sequence ID" value="MEA5139117.1"/>
    <property type="molecule type" value="Genomic_DNA"/>
</dbReference>
<dbReference type="Proteomes" id="UP001302949">
    <property type="component" value="Unassembled WGS sequence"/>
</dbReference>
<gene>
    <name evidence="2" type="ORF">VB248_08230</name>
</gene>
<name>A0ABU5Q958_9BACT</name>
<evidence type="ECO:0000256" key="1">
    <source>
        <dbReference type="SAM" id="Phobius"/>
    </source>
</evidence>
<dbReference type="InterPro" id="IPR024623">
    <property type="entry name" value="YtxH"/>
</dbReference>
<evidence type="ECO:0000313" key="2">
    <source>
        <dbReference type="EMBL" id="MEA5139117.1"/>
    </source>
</evidence>
<keyword evidence="1" id="KW-0472">Membrane</keyword>
<organism evidence="2 3">
    <name type="scientific">Arcicella rigui</name>
    <dbReference type="NCBI Taxonomy" id="797020"/>
    <lineage>
        <taxon>Bacteria</taxon>
        <taxon>Pseudomonadati</taxon>
        <taxon>Bacteroidota</taxon>
        <taxon>Cytophagia</taxon>
        <taxon>Cytophagales</taxon>
        <taxon>Flectobacillaceae</taxon>
        <taxon>Arcicella</taxon>
    </lineage>
</organism>
<protein>
    <submittedName>
        <fullName evidence="2">YtxH domain-containing protein</fullName>
    </submittedName>
</protein>
<comment type="caution">
    <text evidence="2">The sequence shown here is derived from an EMBL/GenBank/DDBJ whole genome shotgun (WGS) entry which is preliminary data.</text>
</comment>
<feature type="transmembrane region" description="Helical" evidence="1">
    <location>
        <begin position="6"/>
        <end position="25"/>
    </location>
</feature>
<keyword evidence="1" id="KW-0812">Transmembrane</keyword>